<protein>
    <submittedName>
        <fullName evidence="5">Alkaline proteinase secretion protein aprE</fullName>
    </submittedName>
</protein>
<accession>M5U480</accession>
<evidence type="ECO:0000259" key="4">
    <source>
        <dbReference type="Pfam" id="PF25917"/>
    </source>
</evidence>
<feature type="region of interest" description="Disordered" evidence="2">
    <location>
        <begin position="277"/>
        <end position="301"/>
    </location>
</feature>
<dbReference type="InterPro" id="IPR058625">
    <property type="entry name" value="MdtA-like_BSH"/>
</dbReference>
<dbReference type="Gene3D" id="2.40.50.100">
    <property type="match status" value="1"/>
</dbReference>
<dbReference type="Gene3D" id="1.10.287.470">
    <property type="entry name" value="Helix hairpin bin"/>
    <property type="match status" value="1"/>
</dbReference>
<keyword evidence="3" id="KW-0472">Membrane</keyword>
<keyword evidence="1" id="KW-0813">Transport</keyword>
<proteinExistence type="predicted"/>
<evidence type="ECO:0000256" key="1">
    <source>
        <dbReference type="ARBA" id="ARBA00022448"/>
    </source>
</evidence>
<feature type="transmembrane region" description="Helical" evidence="3">
    <location>
        <begin position="185"/>
        <end position="205"/>
    </location>
</feature>
<dbReference type="PANTHER" id="PTHR30097:SF4">
    <property type="entry name" value="SLR6042 PROTEIN"/>
    <property type="match status" value="1"/>
</dbReference>
<evidence type="ECO:0000313" key="5">
    <source>
        <dbReference type="EMBL" id="EMI56257.1"/>
    </source>
</evidence>
<dbReference type="EMBL" id="ANOH01000159">
    <property type="protein sequence ID" value="EMI56257.1"/>
    <property type="molecule type" value="Genomic_DNA"/>
</dbReference>
<dbReference type="PANTHER" id="PTHR30097">
    <property type="entry name" value="CATION EFFLUX SYSTEM PROTEIN CUSB"/>
    <property type="match status" value="1"/>
</dbReference>
<dbReference type="AlphaFoldDB" id="M5U480"/>
<reference evidence="5 6" key="1">
    <citation type="journal article" date="2013" name="Mar. Genomics">
        <title>Expression of sulfatases in Rhodopirellula baltica and the diversity of sulfatases in the genus Rhodopirellula.</title>
        <authorList>
            <person name="Wegner C.E."/>
            <person name="Richter-Heitmann T."/>
            <person name="Klindworth A."/>
            <person name="Klockow C."/>
            <person name="Richter M."/>
            <person name="Achstetter T."/>
            <person name="Glockner F.O."/>
            <person name="Harder J."/>
        </authorList>
    </citation>
    <scope>NUCLEOTIDE SEQUENCE [LARGE SCALE GENOMIC DNA]</scope>
    <source>
        <strain evidence="5 6">SM41</strain>
    </source>
</reference>
<dbReference type="OrthoDB" id="248877at2"/>
<sequence length="477" mass="52009">MDRPSSAPDPQRQIGIFELQRLRRTDLFADPVVRARALCCEIAELGNVDRVSFLITQTSPPQLIATSTTVDLDERSREVIRLRELAARAGNDSELQQSENDHGSPQCVDEFVAPIRAHGSDDVDAVVVLQRFAPQSQSLSDTITPVLPQLEAASAEIANAWAASPHPSSGSLSRRWKQLGRGKRVALAAFVAIAVACILMIPVPFHLPVEGRIEPAISRGVFAPVSGTMIEMAVTDGELIRAGDLLATLSSADVQLQYERLAGELASAETELATLRLNQSDSGSSTGSDFRNGAGTLDPRNRSARQVVLRTRIESLREQHALISDVKESLSIRSPINGRVTMRDEQAELQGQNVRQGQWLMQVIDLNGGFHAVMDLPDDDVGYLDAAISNDAPIRASFRLRSSPEREFEAEFLSAANTITTNQHGNAVLEIRMRVLGELTDDVHLGATVVGELPVGNRAFGFVLFRPLIESLRSYGW</sequence>
<feature type="compositionally biased region" description="Polar residues" evidence="2">
    <location>
        <begin position="277"/>
        <end position="289"/>
    </location>
</feature>
<dbReference type="RefSeq" id="WP_008677757.1">
    <property type="nucleotide sequence ID" value="NZ_ANOH01000159.1"/>
</dbReference>
<gene>
    <name evidence="5" type="ORF">RSSM_02307</name>
</gene>
<dbReference type="GO" id="GO:0015679">
    <property type="term" value="P:plasma membrane copper ion transport"/>
    <property type="evidence" value="ECO:0007669"/>
    <property type="project" value="TreeGrafter"/>
</dbReference>
<evidence type="ECO:0000256" key="3">
    <source>
        <dbReference type="SAM" id="Phobius"/>
    </source>
</evidence>
<name>M5U480_9BACT</name>
<dbReference type="Proteomes" id="UP000011885">
    <property type="component" value="Unassembled WGS sequence"/>
</dbReference>
<comment type="caution">
    <text evidence="5">The sequence shown here is derived from an EMBL/GenBank/DDBJ whole genome shotgun (WGS) entry which is preliminary data.</text>
</comment>
<dbReference type="GO" id="GO:0060003">
    <property type="term" value="P:copper ion export"/>
    <property type="evidence" value="ECO:0007669"/>
    <property type="project" value="TreeGrafter"/>
</dbReference>
<dbReference type="PATRIC" id="fig|1263870.3.peg.2456"/>
<dbReference type="GO" id="GO:0030313">
    <property type="term" value="C:cell envelope"/>
    <property type="evidence" value="ECO:0007669"/>
    <property type="project" value="TreeGrafter"/>
</dbReference>
<dbReference type="Pfam" id="PF25917">
    <property type="entry name" value="BSH_RND"/>
    <property type="match status" value="1"/>
</dbReference>
<keyword evidence="3" id="KW-0812">Transmembrane</keyword>
<feature type="domain" description="Multidrug resistance protein MdtA-like barrel-sandwich hybrid" evidence="4">
    <location>
        <begin position="223"/>
        <end position="364"/>
    </location>
</feature>
<dbReference type="InterPro" id="IPR051909">
    <property type="entry name" value="MFP_Cation_Efflux"/>
</dbReference>
<dbReference type="SUPFAM" id="SSF111369">
    <property type="entry name" value="HlyD-like secretion proteins"/>
    <property type="match status" value="1"/>
</dbReference>
<keyword evidence="3" id="KW-1133">Transmembrane helix</keyword>
<evidence type="ECO:0000256" key="2">
    <source>
        <dbReference type="SAM" id="MobiDB-lite"/>
    </source>
</evidence>
<evidence type="ECO:0000313" key="6">
    <source>
        <dbReference type="Proteomes" id="UP000011885"/>
    </source>
</evidence>
<keyword evidence="6" id="KW-1185">Reference proteome</keyword>
<organism evidence="5 6">
    <name type="scientific">Rhodopirellula sallentina SM41</name>
    <dbReference type="NCBI Taxonomy" id="1263870"/>
    <lineage>
        <taxon>Bacteria</taxon>
        <taxon>Pseudomonadati</taxon>
        <taxon>Planctomycetota</taxon>
        <taxon>Planctomycetia</taxon>
        <taxon>Pirellulales</taxon>
        <taxon>Pirellulaceae</taxon>
        <taxon>Rhodopirellula</taxon>
    </lineage>
</organism>